<protein>
    <submittedName>
        <fullName evidence="2">Uncharacterized protein</fullName>
    </submittedName>
</protein>
<dbReference type="RefSeq" id="WP_265424264.1">
    <property type="nucleotide sequence ID" value="NZ_JAPFPW010000004.1"/>
</dbReference>
<evidence type="ECO:0000256" key="1">
    <source>
        <dbReference type="SAM" id="SignalP"/>
    </source>
</evidence>
<comment type="caution">
    <text evidence="2">The sequence shown here is derived from an EMBL/GenBank/DDBJ whole genome shotgun (WGS) entry which is preliminary data.</text>
</comment>
<dbReference type="Proteomes" id="UP001209681">
    <property type="component" value="Unassembled WGS sequence"/>
</dbReference>
<keyword evidence="1" id="KW-0732">Signal</keyword>
<keyword evidence="3" id="KW-1185">Reference proteome</keyword>
<evidence type="ECO:0000313" key="2">
    <source>
        <dbReference type="EMBL" id="MCW7753396.1"/>
    </source>
</evidence>
<reference evidence="2 3" key="1">
    <citation type="submission" date="2022-11" db="EMBL/GenBank/DDBJ databases">
        <title>Desulfobotulus tamanensis H1 sp. nov. - anaerobic, alkaliphilic, sulphate reducing bacterium isolated from terrestrial mud volcano.</title>
        <authorList>
            <person name="Frolova A."/>
            <person name="Merkel A.Y."/>
            <person name="Slobodkin A.I."/>
        </authorList>
    </citation>
    <scope>NUCLEOTIDE SEQUENCE [LARGE SCALE GENOMIC DNA]</scope>
    <source>
        <strain evidence="2 3">H1</strain>
    </source>
</reference>
<gene>
    <name evidence="2" type="ORF">OOT00_05275</name>
</gene>
<feature type="chain" id="PRO_5046468236" evidence="1">
    <location>
        <begin position="27"/>
        <end position="521"/>
    </location>
</feature>
<name>A0ABT3N7G5_9BACT</name>
<evidence type="ECO:0000313" key="3">
    <source>
        <dbReference type="Proteomes" id="UP001209681"/>
    </source>
</evidence>
<sequence length="521" mass="55806">MKKYWGSLLAALFLLAAGGMHQESKAAFTNADVDGLYDYIWFGQGVTDAVDIDMDTIEFDGAGGFAVPDQAQQAATGTYDMIEKGRVMVFSMAGEGMISNAGAISPDASIIAIPETLVDDHPGYNLLVQRDSSIGPADLAGKRYNFVDFSYFRQNGRLEVSAGYMQMNDRGTSMIPHEQYNSVEGDVDKTFDSFPFTVEDGYLRAGNAVKGIIGTGGDFLAIAKKTDGQEPGVVLMFRSKNVGERALHGFYHLTSYTVDTTVTPWAAGADSGLLYVDGKGGWSVVDGNMGGTYQVDGDGRLLLNRTVPVSETITWYGAVSPDGQLFILPEGNDDELGFTLAVKLPPVSVTLNSPAGVTITTQDSATRTRMELQEAFQNVPVAFQPMGEVFEFEATVSSGTPSVFTYVVSDLTGSVGDLTLLKLKENDDSLAFTYAEEAQTQNPVDGMWWITRGNVYQTRAGTVNHGTSYTIHFAIEDNGDYDLDPATGTIRDPAVLGTVVESPGGGDGSESSGCFIHSLIP</sequence>
<feature type="signal peptide" evidence="1">
    <location>
        <begin position="1"/>
        <end position="26"/>
    </location>
</feature>
<accession>A0ABT3N7G5</accession>
<organism evidence="2 3">
    <name type="scientific">Desulfobotulus pelophilus</name>
    <dbReference type="NCBI Taxonomy" id="2823377"/>
    <lineage>
        <taxon>Bacteria</taxon>
        <taxon>Pseudomonadati</taxon>
        <taxon>Thermodesulfobacteriota</taxon>
        <taxon>Desulfobacteria</taxon>
        <taxon>Desulfobacterales</taxon>
        <taxon>Desulfobacteraceae</taxon>
        <taxon>Desulfobotulus</taxon>
    </lineage>
</organism>
<dbReference type="EMBL" id="JAPFPW010000004">
    <property type="protein sequence ID" value="MCW7753396.1"/>
    <property type="molecule type" value="Genomic_DNA"/>
</dbReference>
<proteinExistence type="predicted"/>